<evidence type="ECO:0000313" key="1">
    <source>
        <dbReference type="EMBL" id="KAJ9077562.1"/>
    </source>
</evidence>
<reference evidence="1" key="1">
    <citation type="submission" date="2022-04" db="EMBL/GenBank/DDBJ databases">
        <title>Genome of the entomopathogenic fungus Entomophthora muscae.</title>
        <authorList>
            <person name="Elya C."/>
            <person name="Lovett B.R."/>
            <person name="Lee E."/>
            <person name="Macias A.M."/>
            <person name="Hajek A.E."/>
            <person name="De Bivort B.L."/>
            <person name="Kasson M.T."/>
            <person name="De Fine Licht H.H."/>
            <person name="Stajich J.E."/>
        </authorList>
    </citation>
    <scope>NUCLEOTIDE SEQUENCE</scope>
    <source>
        <strain evidence="1">Berkeley</strain>
    </source>
</reference>
<keyword evidence="2" id="KW-1185">Reference proteome</keyword>
<proteinExistence type="predicted"/>
<name>A0ACC2TSR4_9FUNG</name>
<organism evidence="1 2">
    <name type="scientific">Entomophthora muscae</name>
    <dbReference type="NCBI Taxonomy" id="34485"/>
    <lineage>
        <taxon>Eukaryota</taxon>
        <taxon>Fungi</taxon>
        <taxon>Fungi incertae sedis</taxon>
        <taxon>Zoopagomycota</taxon>
        <taxon>Entomophthoromycotina</taxon>
        <taxon>Entomophthoromycetes</taxon>
        <taxon>Entomophthorales</taxon>
        <taxon>Entomophthoraceae</taxon>
        <taxon>Entomophthora</taxon>
    </lineage>
</organism>
<dbReference type="EMBL" id="QTSX02002191">
    <property type="protein sequence ID" value="KAJ9077562.1"/>
    <property type="molecule type" value="Genomic_DNA"/>
</dbReference>
<comment type="caution">
    <text evidence="1">The sequence shown here is derived from an EMBL/GenBank/DDBJ whole genome shotgun (WGS) entry which is preliminary data.</text>
</comment>
<gene>
    <name evidence="1" type="ORF">DSO57_1015575</name>
</gene>
<accession>A0ACC2TSR4</accession>
<evidence type="ECO:0000313" key="2">
    <source>
        <dbReference type="Proteomes" id="UP001165960"/>
    </source>
</evidence>
<dbReference type="Proteomes" id="UP001165960">
    <property type="component" value="Unassembled WGS sequence"/>
</dbReference>
<protein>
    <submittedName>
        <fullName evidence="1">Uncharacterized protein</fullName>
    </submittedName>
</protein>
<sequence length="130" mass="14180">MILPVAKFVVFSLAPFLLLLWSTSPALWGKISSSAWLLREDPSGLWDLSSGLLFSGEAVIKSLACNDLDLDIVDSTLPASVEELPLSKAQAQPASKVPTKQVCDLQSDYLVTQSQTRKSTQITKSNNMNR</sequence>